<dbReference type="PANTHER" id="PTHR13510">
    <property type="entry name" value="FYVE-FINGER-CONTAINING RAB5 EFFECTOR PROTEIN RABENOSYN-5-RELATED"/>
    <property type="match status" value="1"/>
</dbReference>
<dbReference type="PANTHER" id="PTHR13510:SF44">
    <property type="entry name" value="RABENOSYN-5"/>
    <property type="match status" value="1"/>
</dbReference>
<reference evidence="2" key="1">
    <citation type="submission" date="2013-12" db="EMBL/GenBank/DDBJ databases">
        <title>The Genome Sequence of Aphanomyces invadans NJM9701.</title>
        <authorList>
            <consortium name="The Broad Institute Genomics Platform"/>
            <person name="Russ C."/>
            <person name="Tyler B."/>
            <person name="van West P."/>
            <person name="Dieguez-Uribeondo J."/>
            <person name="Young S.K."/>
            <person name="Zeng Q."/>
            <person name="Gargeya S."/>
            <person name="Fitzgerald M."/>
            <person name="Abouelleil A."/>
            <person name="Alvarado L."/>
            <person name="Chapman S.B."/>
            <person name="Gainer-Dewar J."/>
            <person name="Goldberg J."/>
            <person name="Griggs A."/>
            <person name="Gujja S."/>
            <person name="Hansen M."/>
            <person name="Howarth C."/>
            <person name="Imamovic A."/>
            <person name="Ireland A."/>
            <person name="Larimer J."/>
            <person name="McCowan C."/>
            <person name="Murphy C."/>
            <person name="Pearson M."/>
            <person name="Poon T.W."/>
            <person name="Priest M."/>
            <person name="Roberts A."/>
            <person name="Saif S."/>
            <person name="Shea T."/>
            <person name="Sykes S."/>
            <person name="Wortman J."/>
            <person name="Nusbaum C."/>
            <person name="Birren B."/>
        </authorList>
    </citation>
    <scope>NUCLEOTIDE SEQUENCE [LARGE SCALE GENOMIC DNA]</scope>
    <source>
        <strain evidence="2">NJM9701</strain>
    </source>
</reference>
<dbReference type="AlphaFoldDB" id="A0A024U5M1"/>
<evidence type="ECO:0000256" key="1">
    <source>
        <dbReference type="SAM" id="MobiDB-lite"/>
    </source>
</evidence>
<dbReference type="SUPFAM" id="SSF55961">
    <property type="entry name" value="Bet v1-like"/>
    <property type="match status" value="1"/>
</dbReference>
<organism evidence="2">
    <name type="scientific">Aphanomyces invadans</name>
    <dbReference type="NCBI Taxonomy" id="157072"/>
    <lineage>
        <taxon>Eukaryota</taxon>
        <taxon>Sar</taxon>
        <taxon>Stramenopiles</taxon>
        <taxon>Oomycota</taxon>
        <taxon>Saprolegniomycetes</taxon>
        <taxon>Saprolegniales</taxon>
        <taxon>Verrucalvaceae</taxon>
        <taxon>Aphanomyces</taxon>
    </lineage>
</organism>
<dbReference type="SUPFAM" id="SSF57903">
    <property type="entry name" value="FYVE/PHD zinc finger"/>
    <property type="match status" value="1"/>
</dbReference>
<feature type="region of interest" description="Disordered" evidence="1">
    <location>
        <begin position="1"/>
        <end position="37"/>
    </location>
</feature>
<dbReference type="VEuPathDB" id="FungiDB:H310_06174"/>
<dbReference type="InterPro" id="IPR052727">
    <property type="entry name" value="Rab4/Rab5_effector"/>
</dbReference>
<accession>A0A024U5M1</accession>
<dbReference type="Gene3D" id="3.30.530.20">
    <property type="match status" value="1"/>
</dbReference>
<dbReference type="EMBL" id="KI913962">
    <property type="protein sequence ID" value="ETW01510.1"/>
    <property type="molecule type" value="Genomic_DNA"/>
</dbReference>
<dbReference type="OrthoDB" id="71454at2759"/>
<dbReference type="RefSeq" id="XP_008869358.1">
    <property type="nucleotide sequence ID" value="XM_008871136.1"/>
</dbReference>
<evidence type="ECO:0008006" key="3">
    <source>
        <dbReference type="Google" id="ProtNLM"/>
    </source>
</evidence>
<proteinExistence type="predicted"/>
<dbReference type="InterPro" id="IPR011011">
    <property type="entry name" value="Znf_FYVE_PHD"/>
</dbReference>
<evidence type="ECO:0000313" key="2">
    <source>
        <dbReference type="EMBL" id="ETW01510.1"/>
    </source>
</evidence>
<sequence>MSRRRTSTSTSLSALHPLGRRTSIPNPFSPSGSTSPLRIHDPTSPLILTGLEKAQLLEFAHIAASELVAFALQQTTAGASTQATAKRESDRQICRVKAGPLLGHASIEDYQRHVHPYAFNAFHSTSTLCAIHSGQDDDVVVTVKWSLASGGPWTHDRDFCYVEIQKPIVTQSGRRGYVRCLHSIPLFVSSSKQHHVRATLKHSGTVVIEGSDRRQLHRTIVLNVDHCGNMPKWVASVMVRRLLARAESQPFVDKNDLRMSHSMSWEDERSMSMRRRQSSSASSILANPRGSLSAVAKLCQVCTTKLKWYHPTVKCKVCHMLACKQCTTHCEALLKRSHRVCLRCNDHLASFLAKPDDEMLLLPVDEFPEGTCTYVDECEESMS</sequence>
<feature type="compositionally biased region" description="Polar residues" evidence="1">
    <location>
        <begin position="23"/>
        <end position="36"/>
    </location>
</feature>
<dbReference type="GeneID" id="20083224"/>
<dbReference type="CDD" id="cd00065">
    <property type="entry name" value="FYVE_like_SF"/>
    <property type="match status" value="1"/>
</dbReference>
<protein>
    <recommendedName>
        <fullName evidence="3">START domain-containing protein</fullName>
    </recommendedName>
</protein>
<name>A0A024U5M1_9STRA</name>
<dbReference type="InterPro" id="IPR023393">
    <property type="entry name" value="START-like_dom_sf"/>
</dbReference>
<gene>
    <name evidence="2" type="ORF">H310_06174</name>
</gene>